<proteinExistence type="predicted"/>
<evidence type="ECO:0000313" key="1">
    <source>
        <dbReference type="EMBL" id="MBO9201303.1"/>
    </source>
</evidence>
<protein>
    <submittedName>
        <fullName evidence="1">Uncharacterized protein</fullName>
    </submittedName>
</protein>
<organism evidence="1 2">
    <name type="scientific">Niastella soli</name>
    <dbReference type="NCBI Taxonomy" id="2821487"/>
    <lineage>
        <taxon>Bacteria</taxon>
        <taxon>Pseudomonadati</taxon>
        <taxon>Bacteroidota</taxon>
        <taxon>Chitinophagia</taxon>
        <taxon>Chitinophagales</taxon>
        <taxon>Chitinophagaceae</taxon>
        <taxon>Niastella</taxon>
    </lineage>
</organism>
<dbReference type="RefSeq" id="WP_209139361.1">
    <property type="nucleotide sequence ID" value="NZ_JAGHKO010000002.1"/>
</dbReference>
<reference evidence="1 2" key="1">
    <citation type="submission" date="2021-03" db="EMBL/GenBank/DDBJ databases">
        <title>Assistant Professor.</title>
        <authorList>
            <person name="Huq M.A."/>
        </authorList>
    </citation>
    <scope>NUCLEOTIDE SEQUENCE [LARGE SCALE GENOMIC DNA]</scope>
    <source>
        <strain evidence="1 2">MAH-29</strain>
    </source>
</reference>
<comment type="caution">
    <text evidence="1">The sequence shown here is derived from an EMBL/GenBank/DDBJ whole genome shotgun (WGS) entry which is preliminary data.</text>
</comment>
<gene>
    <name evidence="1" type="ORF">J7I42_13565</name>
</gene>
<sequence length="691" mass="77925">MRFVIAILFLFCPCIFYAQVKISLENFSNKNGTAAIINANTLSVSWPAGNNKTGKLVVDVSSQQPLFKSLELQDGNKNYTIASGLDPVFLLTVGKRDLVSQNGWNIFFDKVPNKPFTSNLVELHKQAVTVTSIGTRTVISIDSLKAPDFTGTLEITLYNGSPLLNIAAIMSTNIDSTAILYDAGLVSKTTPWVKIGWSNVQGQMQSMKPASHDSAASLQVKYRSIIGVSSHGSLAVFPPPHQYFYPLDEAFNLKFVWAGNNYRNLVNGYGIGIRQDLYGDRRFVPWFNAPPGTRQRLNFFVLLNSENESSTLAAIKHFTNNDSYPSLPGYKTMASHFHNEFIMKVVMANKPVPDTPAFIHVFRQTGIDIVHLGEFHYTAHPKGPDSLRLKELHALFQQCERLSSDKFLLLPGEEPNEFFGGHWLQLFPKPVYWVMSRKDGQPFVTNDVTYGKVYRISNENEMLDLLKKEKGLAWTAHPRTKGSTGYPDKYRQSPFFKDDHFLGAAWKAMPADLSQPILGKRVLDLMNDMNNWGNHKKVLAESDLFTIEPENEMYAHLNINYLKIDKLPYFKNGWQAIVDVLQKGNFFSSTGEVLIPSFTVNGKSSGESISPNSKQTTISFKLKWTFPMNYAEIISGDGDKVYRERITLQHTHPFGEQTFNIPLDLTGRRWVRLEAWDVAANGAFTQTVWVR</sequence>
<keyword evidence="2" id="KW-1185">Reference proteome</keyword>
<accession>A0ABS3YTV3</accession>
<dbReference type="EMBL" id="JAGHKO010000002">
    <property type="protein sequence ID" value="MBO9201303.1"/>
    <property type="molecule type" value="Genomic_DNA"/>
</dbReference>
<evidence type="ECO:0000313" key="2">
    <source>
        <dbReference type="Proteomes" id="UP000677244"/>
    </source>
</evidence>
<dbReference type="Proteomes" id="UP000677244">
    <property type="component" value="Unassembled WGS sequence"/>
</dbReference>
<name>A0ABS3YTV3_9BACT</name>